<dbReference type="Gene3D" id="3.30.450.30">
    <property type="entry name" value="Dynein light chain 2a, cytoplasmic"/>
    <property type="match status" value="1"/>
</dbReference>
<keyword evidence="3" id="KW-1185">Reference proteome</keyword>
<protein>
    <recommendedName>
        <fullName evidence="1">Roadblock/LAMTOR2 domain-containing protein</fullName>
    </recommendedName>
</protein>
<proteinExistence type="predicted"/>
<feature type="domain" description="Roadblock/LAMTOR2" evidence="1">
    <location>
        <begin position="3"/>
        <end position="93"/>
    </location>
</feature>
<evidence type="ECO:0000313" key="2">
    <source>
        <dbReference type="EMBL" id="GAA2165363.1"/>
    </source>
</evidence>
<dbReference type="Pfam" id="PF03259">
    <property type="entry name" value="Robl_LC7"/>
    <property type="match status" value="1"/>
</dbReference>
<reference evidence="3" key="1">
    <citation type="journal article" date="2019" name="Int. J. Syst. Evol. Microbiol.">
        <title>The Global Catalogue of Microorganisms (GCM) 10K type strain sequencing project: providing services to taxonomists for standard genome sequencing and annotation.</title>
        <authorList>
            <consortium name="The Broad Institute Genomics Platform"/>
            <consortium name="The Broad Institute Genome Sequencing Center for Infectious Disease"/>
            <person name="Wu L."/>
            <person name="Ma J."/>
        </authorList>
    </citation>
    <scope>NUCLEOTIDE SEQUENCE [LARGE SCALE GENOMIC DNA]</scope>
    <source>
        <strain evidence="3">JCM 13850</strain>
    </source>
</reference>
<dbReference type="SMART" id="SM00960">
    <property type="entry name" value="Robl_LC7"/>
    <property type="match status" value="1"/>
</dbReference>
<dbReference type="InterPro" id="IPR004942">
    <property type="entry name" value="Roadblock/LAMTOR2_dom"/>
</dbReference>
<organism evidence="2 3">
    <name type="scientific">Actinomadura napierensis</name>
    <dbReference type="NCBI Taxonomy" id="267854"/>
    <lineage>
        <taxon>Bacteria</taxon>
        <taxon>Bacillati</taxon>
        <taxon>Actinomycetota</taxon>
        <taxon>Actinomycetes</taxon>
        <taxon>Streptosporangiales</taxon>
        <taxon>Thermomonosporaceae</taxon>
        <taxon>Actinomadura</taxon>
    </lineage>
</organism>
<dbReference type="Proteomes" id="UP001501020">
    <property type="component" value="Unassembled WGS sequence"/>
</dbReference>
<accession>A0ABP5M5N9</accession>
<dbReference type="InterPro" id="IPR053141">
    <property type="entry name" value="Mycobact_SerProt_Inhib_Rv3364c"/>
</dbReference>
<dbReference type="PANTHER" id="PTHR36222">
    <property type="entry name" value="SERINE PROTEASE INHIBITOR RV3364C"/>
    <property type="match status" value="1"/>
</dbReference>
<evidence type="ECO:0000259" key="1">
    <source>
        <dbReference type="SMART" id="SM00960"/>
    </source>
</evidence>
<comment type="caution">
    <text evidence="2">The sequence shown here is derived from an EMBL/GenBank/DDBJ whole genome shotgun (WGS) entry which is preliminary data.</text>
</comment>
<gene>
    <name evidence="2" type="ORF">GCM10009727_83940</name>
</gene>
<dbReference type="PANTHER" id="PTHR36222:SF1">
    <property type="entry name" value="SERINE PROTEASE INHIBITOR RV3364C"/>
    <property type="match status" value="1"/>
</dbReference>
<name>A0ABP5M5N9_9ACTN</name>
<evidence type="ECO:0000313" key="3">
    <source>
        <dbReference type="Proteomes" id="UP001501020"/>
    </source>
</evidence>
<dbReference type="SUPFAM" id="SSF103196">
    <property type="entry name" value="Roadblock/LC7 domain"/>
    <property type="match status" value="1"/>
</dbReference>
<dbReference type="EMBL" id="BAAAMR010000127">
    <property type="protein sequence ID" value="GAA2165363.1"/>
    <property type="molecule type" value="Genomic_DNA"/>
</dbReference>
<dbReference type="RefSeq" id="WP_344281472.1">
    <property type="nucleotide sequence ID" value="NZ_BAAAMR010000127.1"/>
</dbReference>
<sequence>MADWILDDVLRVTGVRHAVLATTDGLVSVKSEGLKTDAAQRLAAGCAALAGVATGLARDHANSTTPPRQVVVELDGALLFVRRGRDTYLAVVADHAVDPASLGHALKIVLTAIGN</sequence>